<evidence type="ECO:0000313" key="1">
    <source>
        <dbReference type="EMBL" id="KAB2934712.1"/>
    </source>
</evidence>
<sequence>MPLLAGVSENTTVPLVILKNGAEVLNKTVRYRPLLSLTPGQPNGYYHAVRQYDDSVYFTFTAGTHTVSTQLANVQAAYPEYAAEGYAEDFSDSHLINIFGYSGANLQLHSLASANAAFTELADRGISNLNFKKARFSGNPIIRVRYAGGNTLFGGTTFSFRINLASGHISAASSSDYHYPGWGLIGCYEFQGSGSAADPANFCATRNSGMTRVARCTYASENGITTRNYYSTGFGQFSAIESCMIPGNGSYNEKEAIAEDS</sequence>
<evidence type="ECO:0000313" key="2">
    <source>
        <dbReference type="Proteomes" id="UP000460298"/>
    </source>
</evidence>
<comment type="caution">
    <text evidence="1">The sequence shown here is derived from an EMBL/GenBank/DDBJ whole genome shotgun (WGS) entry which is preliminary data.</text>
</comment>
<protein>
    <submittedName>
        <fullName evidence="1">Uncharacterized protein</fullName>
    </submittedName>
</protein>
<dbReference type="AlphaFoldDB" id="A0A833H3Z7"/>
<dbReference type="Proteomes" id="UP000460298">
    <property type="component" value="Unassembled WGS sequence"/>
</dbReference>
<proteinExistence type="predicted"/>
<organism evidence="1 2">
    <name type="scientific">Leptonema illini</name>
    <dbReference type="NCBI Taxonomy" id="183"/>
    <lineage>
        <taxon>Bacteria</taxon>
        <taxon>Pseudomonadati</taxon>
        <taxon>Spirochaetota</taxon>
        <taxon>Spirochaetia</taxon>
        <taxon>Leptospirales</taxon>
        <taxon>Leptospiraceae</taxon>
        <taxon>Leptonema</taxon>
    </lineage>
</organism>
<reference evidence="1 2" key="1">
    <citation type="submission" date="2019-10" db="EMBL/GenBank/DDBJ databases">
        <title>Extracellular Electron Transfer in a Candidatus Methanoperedens spp. Enrichment Culture.</title>
        <authorList>
            <person name="Berger S."/>
            <person name="Rangel Shaw D."/>
            <person name="Berben T."/>
            <person name="In 'T Zandt M."/>
            <person name="Frank J."/>
            <person name="Reimann J."/>
            <person name="Jetten M.S.M."/>
            <person name="Welte C.U."/>
        </authorList>
    </citation>
    <scope>NUCLEOTIDE SEQUENCE [LARGE SCALE GENOMIC DNA]</scope>
    <source>
        <strain evidence="1">SB12</strain>
    </source>
</reference>
<dbReference type="EMBL" id="WBUI01000002">
    <property type="protein sequence ID" value="KAB2934712.1"/>
    <property type="molecule type" value="Genomic_DNA"/>
</dbReference>
<accession>A0A833H3Z7</accession>
<name>A0A833H3Z7_9LEPT</name>
<gene>
    <name evidence="1" type="ORF">F9K24_02755</name>
</gene>